<dbReference type="OrthoDB" id="292964at2759"/>
<dbReference type="InterPro" id="IPR001394">
    <property type="entry name" value="Peptidase_C19_UCH"/>
</dbReference>
<dbReference type="SUPFAM" id="SSF54001">
    <property type="entry name" value="Cysteine proteinases"/>
    <property type="match status" value="1"/>
</dbReference>
<proteinExistence type="predicted"/>
<evidence type="ECO:0000259" key="1">
    <source>
        <dbReference type="PROSITE" id="PS50235"/>
    </source>
</evidence>
<dbReference type="GO" id="GO:0016579">
    <property type="term" value="P:protein deubiquitination"/>
    <property type="evidence" value="ECO:0007669"/>
    <property type="project" value="InterPro"/>
</dbReference>
<comment type="caution">
    <text evidence="2">The sequence shown here is derived from an EMBL/GenBank/DDBJ whole genome shotgun (WGS) entry which is preliminary data.</text>
</comment>
<dbReference type="PROSITE" id="PS50235">
    <property type="entry name" value="USP_3"/>
    <property type="match status" value="1"/>
</dbReference>
<accession>A0A5B7G1D2</accession>
<dbReference type="InterPro" id="IPR028889">
    <property type="entry name" value="USP"/>
</dbReference>
<name>A0A5B7G1D2_PORTR</name>
<keyword evidence="3" id="KW-1185">Reference proteome</keyword>
<keyword evidence="2" id="KW-0378">Hydrolase</keyword>
<evidence type="ECO:0000313" key="3">
    <source>
        <dbReference type="Proteomes" id="UP000324222"/>
    </source>
</evidence>
<dbReference type="GO" id="GO:0004843">
    <property type="term" value="F:cysteine-type deubiquitinase activity"/>
    <property type="evidence" value="ECO:0007669"/>
    <property type="project" value="InterPro"/>
</dbReference>
<sequence>MSIKPRPCKTTTRPAKKHSARMQDVKFPMDHLTLGDHMVLGRKNRSRCHKYSLYAMCNLRGSHHTAVCKANRDQRHQGHWFLFDDEKVSKISHLKDTKEAHILFYMSPIVEMMPKAEL</sequence>
<organism evidence="2 3">
    <name type="scientific">Portunus trituberculatus</name>
    <name type="common">Swimming crab</name>
    <name type="synonym">Neptunus trituberculatus</name>
    <dbReference type="NCBI Taxonomy" id="210409"/>
    <lineage>
        <taxon>Eukaryota</taxon>
        <taxon>Metazoa</taxon>
        <taxon>Ecdysozoa</taxon>
        <taxon>Arthropoda</taxon>
        <taxon>Crustacea</taxon>
        <taxon>Multicrustacea</taxon>
        <taxon>Malacostraca</taxon>
        <taxon>Eumalacostraca</taxon>
        <taxon>Eucarida</taxon>
        <taxon>Decapoda</taxon>
        <taxon>Pleocyemata</taxon>
        <taxon>Brachyura</taxon>
        <taxon>Eubrachyura</taxon>
        <taxon>Portunoidea</taxon>
        <taxon>Portunidae</taxon>
        <taxon>Portuninae</taxon>
        <taxon>Portunus</taxon>
    </lineage>
</organism>
<gene>
    <name evidence="2" type="primary">USP31</name>
    <name evidence="2" type="ORF">E2C01_047529</name>
</gene>
<dbReference type="EMBL" id="VSRR010011772">
    <property type="protein sequence ID" value="MPC53631.1"/>
    <property type="molecule type" value="Genomic_DNA"/>
</dbReference>
<dbReference type="Pfam" id="PF00443">
    <property type="entry name" value="UCH"/>
    <property type="match status" value="1"/>
</dbReference>
<dbReference type="AlphaFoldDB" id="A0A5B7G1D2"/>
<dbReference type="Gene3D" id="3.90.70.10">
    <property type="entry name" value="Cysteine proteinases"/>
    <property type="match status" value="1"/>
</dbReference>
<protein>
    <submittedName>
        <fullName evidence="2">Ubiquitin carboxyl-terminal hydrolase 31</fullName>
    </submittedName>
</protein>
<dbReference type="InterPro" id="IPR038765">
    <property type="entry name" value="Papain-like_cys_pep_sf"/>
</dbReference>
<dbReference type="Proteomes" id="UP000324222">
    <property type="component" value="Unassembled WGS sequence"/>
</dbReference>
<evidence type="ECO:0000313" key="2">
    <source>
        <dbReference type="EMBL" id="MPC53631.1"/>
    </source>
</evidence>
<reference evidence="2 3" key="1">
    <citation type="submission" date="2019-05" db="EMBL/GenBank/DDBJ databases">
        <title>Another draft genome of Portunus trituberculatus and its Hox gene families provides insights of decapod evolution.</title>
        <authorList>
            <person name="Jeong J.-H."/>
            <person name="Song I."/>
            <person name="Kim S."/>
            <person name="Choi T."/>
            <person name="Kim D."/>
            <person name="Ryu S."/>
            <person name="Kim W."/>
        </authorList>
    </citation>
    <scope>NUCLEOTIDE SEQUENCE [LARGE SCALE GENOMIC DNA]</scope>
    <source>
        <tissue evidence="2">Muscle</tissue>
    </source>
</reference>
<feature type="domain" description="USP" evidence="1">
    <location>
        <begin position="1"/>
        <end position="108"/>
    </location>
</feature>